<feature type="region of interest" description="Disordered" evidence="9">
    <location>
        <begin position="494"/>
        <end position="520"/>
    </location>
</feature>
<keyword evidence="6 8" id="KW-0720">Serine protease</keyword>
<evidence type="ECO:0000256" key="8">
    <source>
        <dbReference type="PROSITE-ProRule" id="PRU01240"/>
    </source>
</evidence>
<evidence type="ECO:0000259" key="10">
    <source>
        <dbReference type="PROSITE" id="PS50093"/>
    </source>
</evidence>
<name>A0ABD6DLX7_9EURY</name>
<feature type="domain" description="PKD" evidence="10">
    <location>
        <begin position="427"/>
        <end position="515"/>
    </location>
</feature>
<evidence type="ECO:0000256" key="9">
    <source>
        <dbReference type="SAM" id="MobiDB-lite"/>
    </source>
</evidence>
<evidence type="ECO:0000256" key="2">
    <source>
        <dbReference type="ARBA" id="ARBA00011073"/>
    </source>
</evidence>
<gene>
    <name evidence="11" type="ORF">ACFSBL_11825</name>
</gene>
<accession>A0ABD6DLX7</accession>
<evidence type="ECO:0000256" key="5">
    <source>
        <dbReference type="ARBA" id="ARBA00022801"/>
    </source>
</evidence>
<dbReference type="InterPro" id="IPR050131">
    <property type="entry name" value="Peptidase_S8_subtilisin-like"/>
</dbReference>
<protein>
    <submittedName>
        <fullName evidence="11">S8 family serine peptidase</fullName>
    </submittedName>
</protein>
<dbReference type="PROSITE" id="PS00137">
    <property type="entry name" value="SUBTILASE_HIS"/>
    <property type="match status" value="1"/>
</dbReference>
<dbReference type="InterPro" id="IPR000601">
    <property type="entry name" value="PKD_dom"/>
</dbReference>
<dbReference type="CDD" id="cd00146">
    <property type="entry name" value="PKD"/>
    <property type="match status" value="1"/>
</dbReference>
<dbReference type="InterPro" id="IPR006311">
    <property type="entry name" value="TAT_signal"/>
</dbReference>
<dbReference type="PROSITE" id="PS51892">
    <property type="entry name" value="SUBTILASE"/>
    <property type="match status" value="1"/>
</dbReference>
<dbReference type="EMBL" id="JBHUDO010000002">
    <property type="protein sequence ID" value="MFD1646370.1"/>
    <property type="molecule type" value="Genomic_DNA"/>
</dbReference>
<dbReference type="PRINTS" id="PR00723">
    <property type="entry name" value="SUBTILISIN"/>
</dbReference>
<evidence type="ECO:0000313" key="11">
    <source>
        <dbReference type="EMBL" id="MFD1646370.1"/>
    </source>
</evidence>
<evidence type="ECO:0000256" key="4">
    <source>
        <dbReference type="ARBA" id="ARBA00022670"/>
    </source>
</evidence>
<dbReference type="Pfam" id="PF00082">
    <property type="entry name" value="Peptidase_S8"/>
    <property type="match status" value="1"/>
</dbReference>
<evidence type="ECO:0000256" key="7">
    <source>
        <dbReference type="PIRSR" id="PIRSR615500-1"/>
    </source>
</evidence>
<dbReference type="InterPro" id="IPR023828">
    <property type="entry name" value="Peptidase_S8_Ser-AS"/>
</dbReference>
<feature type="active site" description="Charge relay system" evidence="7 8">
    <location>
        <position position="357"/>
    </location>
</feature>
<dbReference type="PROSITE" id="PS50093">
    <property type="entry name" value="PKD"/>
    <property type="match status" value="1"/>
</dbReference>
<reference evidence="11 12" key="1">
    <citation type="journal article" date="2019" name="Int. J. Syst. Evol. Microbiol.">
        <title>The Global Catalogue of Microorganisms (GCM) 10K type strain sequencing project: providing services to taxonomists for standard genome sequencing and annotation.</title>
        <authorList>
            <consortium name="The Broad Institute Genomics Platform"/>
            <consortium name="The Broad Institute Genome Sequencing Center for Infectious Disease"/>
            <person name="Wu L."/>
            <person name="Ma J."/>
        </authorList>
    </citation>
    <scope>NUCLEOTIDE SEQUENCE [LARGE SCALE GENOMIC DNA]</scope>
    <source>
        <strain evidence="11 12">CGMCC 1.10390</strain>
    </source>
</reference>
<proteinExistence type="inferred from homology"/>
<dbReference type="PROSITE" id="PS00138">
    <property type="entry name" value="SUBTILASE_SER"/>
    <property type="match status" value="1"/>
</dbReference>
<dbReference type="Gene3D" id="3.40.50.200">
    <property type="entry name" value="Peptidase S8/S53 domain"/>
    <property type="match status" value="1"/>
</dbReference>
<dbReference type="RefSeq" id="WP_303648625.1">
    <property type="nucleotide sequence ID" value="NZ_JANHJR010000001.1"/>
</dbReference>
<dbReference type="PROSITE" id="PS51318">
    <property type="entry name" value="TAT"/>
    <property type="match status" value="1"/>
</dbReference>
<dbReference type="GO" id="GO:0005576">
    <property type="term" value="C:extracellular region"/>
    <property type="evidence" value="ECO:0007669"/>
    <property type="project" value="UniProtKB-SubCell"/>
</dbReference>
<keyword evidence="5 8" id="KW-0378">Hydrolase</keyword>
<evidence type="ECO:0000313" key="12">
    <source>
        <dbReference type="Proteomes" id="UP001597034"/>
    </source>
</evidence>
<dbReference type="SUPFAM" id="SSF49299">
    <property type="entry name" value="PKD domain"/>
    <property type="match status" value="1"/>
</dbReference>
<dbReference type="InterPro" id="IPR035986">
    <property type="entry name" value="PKD_dom_sf"/>
</dbReference>
<feature type="compositionally biased region" description="Polar residues" evidence="9">
    <location>
        <begin position="498"/>
        <end position="508"/>
    </location>
</feature>
<organism evidence="11 12">
    <name type="scientific">Haloarchaeobius litoreus</name>
    <dbReference type="NCBI Taxonomy" id="755306"/>
    <lineage>
        <taxon>Archaea</taxon>
        <taxon>Methanobacteriati</taxon>
        <taxon>Methanobacteriota</taxon>
        <taxon>Stenosarchaea group</taxon>
        <taxon>Halobacteria</taxon>
        <taxon>Halobacteriales</taxon>
        <taxon>Halorubellaceae</taxon>
        <taxon>Haloarchaeobius</taxon>
    </lineage>
</organism>
<comment type="caution">
    <text evidence="11">The sequence shown here is derived from an EMBL/GenBank/DDBJ whole genome shotgun (WGS) entry which is preliminary data.</text>
</comment>
<keyword evidence="3" id="KW-0964">Secreted</keyword>
<dbReference type="GO" id="GO:0004252">
    <property type="term" value="F:serine-type endopeptidase activity"/>
    <property type="evidence" value="ECO:0007669"/>
    <property type="project" value="UniProtKB-UniRule"/>
</dbReference>
<dbReference type="Gene3D" id="2.60.40.10">
    <property type="entry name" value="Immunoglobulins"/>
    <property type="match status" value="1"/>
</dbReference>
<dbReference type="AlphaFoldDB" id="A0ABD6DLX7"/>
<dbReference type="PANTHER" id="PTHR43806">
    <property type="entry name" value="PEPTIDASE S8"/>
    <property type="match status" value="1"/>
</dbReference>
<dbReference type="Proteomes" id="UP001597034">
    <property type="component" value="Unassembled WGS sequence"/>
</dbReference>
<dbReference type="Gene3D" id="2.60.120.380">
    <property type="match status" value="1"/>
</dbReference>
<feature type="active site" description="Charge relay system" evidence="7 8">
    <location>
        <position position="159"/>
    </location>
</feature>
<sequence>MTDDNTKSWARRTFLQATGAAASAAALAGITSATPGRDPQPHENELIVGVSAATSMSTAESSVQNELPSQANVSHRNENLGYFTVELPDAAAAQAESAMADRLREQSGVRYVEENKTVHAFATPNDSLFDEQYAPQQVRAPSAWDTTQGSSDVTVAVVDQGVKYDHPDLQSRFGTNKGYDFVDSDGDPYPDSMADEYHGTHVAGIAAATTDNSTGISGISDSTLLSGRALSEEGSGSTTDIADAVEWAADQGADIINMSLGGGGYTDTMKNAVSYAVSNGSLPICAAGNDGSGSVSYPAAYDECVAVSAVDSNEDLASFSQYGPNLDVAAPGVDILSTWTENVSQFGGQYNKISGTSMACPAASGVAALGKAADSALSPTELRSRLKNTAVDIGLSEEEQGAGRVDALNIVDAAGDGGGGGGDNSAPTVSIDASSATVTVGQEVTFDGSGSSDSDGSISSYEWSFGDGGSATGQTVTHTYSEAGDYAASLTVTDDDGASSTDSVSITVESDGGGGGSCGDTSAGGSADGYLYGYYDSTSYTYTNSLDNPCQVTVSLTGPSSADFDLYVTLDGRTPSTYDYDKRSISMNSDEQVIIDSPSAGQDIGILVDSYSGSGSFTVDVEELGQ</sequence>
<dbReference type="InterPro" id="IPR034084">
    <property type="entry name" value="Thermitase-like_dom"/>
</dbReference>
<dbReference type="InterPro" id="IPR000209">
    <property type="entry name" value="Peptidase_S8/S53_dom"/>
</dbReference>
<evidence type="ECO:0000256" key="1">
    <source>
        <dbReference type="ARBA" id="ARBA00004613"/>
    </source>
</evidence>
<evidence type="ECO:0000256" key="3">
    <source>
        <dbReference type="ARBA" id="ARBA00022525"/>
    </source>
</evidence>
<dbReference type="InterPro" id="IPR015500">
    <property type="entry name" value="Peptidase_S8_subtilisin-rel"/>
</dbReference>
<dbReference type="InterPro" id="IPR022398">
    <property type="entry name" value="Peptidase_S8_His-AS"/>
</dbReference>
<dbReference type="CDD" id="cd07484">
    <property type="entry name" value="Peptidases_S8_Thermitase_like"/>
    <property type="match status" value="1"/>
</dbReference>
<dbReference type="PANTHER" id="PTHR43806:SF11">
    <property type="entry name" value="CEREVISIN-RELATED"/>
    <property type="match status" value="1"/>
</dbReference>
<dbReference type="InterPro" id="IPR013783">
    <property type="entry name" value="Ig-like_fold"/>
</dbReference>
<keyword evidence="12" id="KW-1185">Reference proteome</keyword>
<evidence type="ECO:0000256" key="6">
    <source>
        <dbReference type="ARBA" id="ARBA00022825"/>
    </source>
</evidence>
<comment type="similarity">
    <text evidence="2 8">Belongs to the peptidase S8 family.</text>
</comment>
<dbReference type="GO" id="GO:0006508">
    <property type="term" value="P:proteolysis"/>
    <property type="evidence" value="ECO:0007669"/>
    <property type="project" value="UniProtKB-KW"/>
</dbReference>
<dbReference type="SMART" id="SM00089">
    <property type="entry name" value="PKD"/>
    <property type="match status" value="1"/>
</dbReference>
<feature type="active site" description="Charge relay system" evidence="7 8">
    <location>
        <position position="198"/>
    </location>
</feature>
<dbReference type="InterPro" id="IPR022409">
    <property type="entry name" value="PKD/Chitinase_dom"/>
</dbReference>
<dbReference type="InterPro" id="IPR036852">
    <property type="entry name" value="Peptidase_S8/S53_dom_sf"/>
</dbReference>
<dbReference type="Pfam" id="PF18911">
    <property type="entry name" value="PKD_4"/>
    <property type="match status" value="1"/>
</dbReference>
<comment type="subcellular location">
    <subcellularLocation>
        <location evidence="1">Secreted</location>
    </subcellularLocation>
</comment>
<dbReference type="SUPFAM" id="SSF52743">
    <property type="entry name" value="Subtilisin-like"/>
    <property type="match status" value="1"/>
</dbReference>
<keyword evidence="4 8" id="KW-0645">Protease</keyword>